<dbReference type="SUPFAM" id="SSF50249">
    <property type="entry name" value="Nucleic acid-binding proteins"/>
    <property type="match status" value="1"/>
</dbReference>
<organism evidence="3 4">
    <name type="scientific">Pseudonocardia kunmingensis</name>
    <dbReference type="NCBI Taxonomy" id="630975"/>
    <lineage>
        <taxon>Bacteria</taxon>
        <taxon>Bacillati</taxon>
        <taxon>Actinomycetota</taxon>
        <taxon>Actinomycetes</taxon>
        <taxon>Pseudonocardiales</taxon>
        <taxon>Pseudonocardiaceae</taxon>
        <taxon>Pseudonocardia</taxon>
    </lineage>
</organism>
<dbReference type="EMBL" id="VFPA01000001">
    <property type="protein sequence ID" value="TQM15645.1"/>
    <property type="molecule type" value="Genomic_DNA"/>
</dbReference>
<evidence type="ECO:0000259" key="2">
    <source>
        <dbReference type="Pfam" id="PF00313"/>
    </source>
</evidence>
<feature type="region of interest" description="Disordered" evidence="1">
    <location>
        <begin position="80"/>
        <end position="105"/>
    </location>
</feature>
<dbReference type="AlphaFoldDB" id="A0A543E238"/>
<evidence type="ECO:0000256" key="1">
    <source>
        <dbReference type="SAM" id="MobiDB-lite"/>
    </source>
</evidence>
<gene>
    <name evidence="3" type="ORF">FB558_2435</name>
</gene>
<dbReference type="GO" id="GO:0003676">
    <property type="term" value="F:nucleic acid binding"/>
    <property type="evidence" value="ECO:0007669"/>
    <property type="project" value="InterPro"/>
</dbReference>
<reference evidence="3 4" key="1">
    <citation type="submission" date="2019-06" db="EMBL/GenBank/DDBJ databases">
        <title>Sequencing the genomes of 1000 actinobacteria strains.</title>
        <authorList>
            <person name="Klenk H.-P."/>
        </authorList>
    </citation>
    <scope>NUCLEOTIDE SEQUENCE [LARGE SCALE GENOMIC DNA]</scope>
    <source>
        <strain evidence="3 4">DSM 45301</strain>
    </source>
</reference>
<sequence>MSDHDNIVTGRVHHWYPEDGWGVLESDALDGLVFAHFSVIRDQTGWRGLEAGQRVTFSWRQPGQDGCEYSAVDVYTTESRGSVDQHTDRHPDAYRSSLTITFDEP</sequence>
<proteinExistence type="predicted"/>
<dbReference type="InterPro" id="IPR012340">
    <property type="entry name" value="NA-bd_OB-fold"/>
</dbReference>
<name>A0A543E238_9PSEU</name>
<feature type="domain" description="CSD" evidence="2">
    <location>
        <begin position="9"/>
        <end position="74"/>
    </location>
</feature>
<accession>A0A543E238</accession>
<dbReference type="Proteomes" id="UP000315677">
    <property type="component" value="Unassembled WGS sequence"/>
</dbReference>
<dbReference type="RefSeq" id="WP_211366318.1">
    <property type="nucleotide sequence ID" value="NZ_VFPA01000001.1"/>
</dbReference>
<comment type="caution">
    <text evidence="3">The sequence shown here is derived from an EMBL/GenBank/DDBJ whole genome shotgun (WGS) entry which is preliminary data.</text>
</comment>
<dbReference type="Gene3D" id="2.40.50.140">
    <property type="entry name" value="Nucleic acid-binding proteins"/>
    <property type="match status" value="1"/>
</dbReference>
<keyword evidence="4" id="KW-1185">Reference proteome</keyword>
<dbReference type="Pfam" id="PF00313">
    <property type="entry name" value="CSD"/>
    <property type="match status" value="1"/>
</dbReference>
<evidence type="ECO:0000313" key="4">
    <source>
        <dbReference type="Proteomes" id="UP000315677"/>
    </source>
</evidence>
<feature type="compositionally biased region" description="Polar residues" evidence="1">
    <location>
        <begin position="96"/>
        <end position="105"/>
    </location>
</feature>
<dbReference type="InterPro" id="IPR002059">
    <property type="entry name" value="CSP_DNA-bd"/>
</dbReference>
<protein>
    <submittedName>
        <fullName evidence="3">Cold shock CspA family protein</fullName>
    </submittedName>
</protein>
<feature type="compositionally biased region" description="Basic and acidic residues" evidence="1">
    <location>
        <begin position="81"/>
        <end position="93"/>
    </location>
</feature>
<evidence type="ECO:0000313" key="3">
    <source>
        <dbReference type="EMBL" id="TQM15645.1"/>
    </source>
</evidence>